<comment type="caution">
    <text evidence="2">The sequence shown here is derived from an EMBL/GenBank/DDBJ whole genome shotgun (WGS) entry which is preliminary data.</text>
</comment>
<proteinExistence type="predicted"/>
<protein>
    <submittedName>
        <fullName evidence="2">Uncharacterized protein</fullName>
    </submittedName>
</protein>
<organism evidence="2 3">
    <name type="scientific">Oribacterium sinus F0268</name>
    <dbReference type="NCBI Taxonomy" id="585501"/>
    <lineage>
        <taxon>Bacteria</taxon>
        <taxon>Bacillati</taxon>
        <taxon>Bacillota</taxon>
        <taxon>Clostridia</taxon>
        <taxon>Lachnospirales</taxon>
        <taxon>Lachnospiraceae</taxon>
        <taxon>Oribacterium</taxon>
    </lineage>
</organism>
<dbReference type="InParanoid" id="C2KX53"/>
<feature type="transmembrane region" description="Helical" evidence="1">
    <location>
        <begin position="12"/>
        <end position="33"/>
    </location>
</feature>
<reference evidence="2 3" key="1">
    <citation type="submission" date="2009-04" db="EMBL/GenBank/DDBJ databases">
        <authorList>
            <person name="Qin X."/>
            <person name="Bachman B."/>
            <person name="Battles P."/>
            <person name="Bell A."/>
            <person name="Bess C."/>
            <person name="Bickham C."/>
            <person name="Chaboub L."/>
            <person name="Chen D."/>
            <person name="Coyle M."/>
            <person name="Deiros D.R."/>
            <person name="Dinh H."/>
            <person name="Forbes L."/>
            <person name="Fowler G."/>
            <person name="Francisco L."/>
            <person name="Fu Q."/>
            <person name="Gubbala S."/>
            <person name="Hale W."/>
            <person name="Han Y."/>
            <person name="Hemphill L."/>
            <person name="Highlander S.K."/>
            <person name="Hirani K."/>
            <person name="Hogues M."/>
            <person name="Jackson L."/>
            <person name="Jakkamsetti A."/>
            <person name="Javaid M."/>
            <person name="Jiang H."/>
            <person name="Korchina V."/>
            <person name="Kovar C."/>
            <person name="Lara F."/>
            <person name="Lee S."/>
            <person name="Mata R."/>
            <person name="Mathew T."/>
            <person name="Moen C."/>
            <person name="Morales K."/>
            <person name="Munidasa M."/>
            <person name="Nazareth L."/>
            <person name="Ngo R."/>
            <person name="Nguyen L."/>
            <person name="Okwuonu G."/>
            <person name="Ongeri F."/>
            <person name="Patil S."/>
            <person name="Petrosino J."/>
            <person name="Pham C."/>
            <person name="Pham P."/>
            <person name="Pu L.-L."/>
            <person name="Puazo M."/>
            <person name="Raj R."/>
            <person name="Reid J."/>
            <person name="Rouhana J."/>
            <person name="Saada N."/>
            <person name="Shang Y."/>
            <person name="Simmons D."/>
            <person name="Thornton R."/>
            <person name="Warren J."/>
            <person name="Weissenberger G."/>
            <person name="Zhang J."/>
            <person name="Zhang L."/>
            <person name="Zhou C."/>
            <person name="Zhu D."/>
            <person name="Muzny D."/>
            <person name="Worley K."/>
            <person name="Gibbs R."/>
        </authorList>
    </citation>
    <scope>NUCLEOTIDE SEQUENCE [LARGE SCALE GENOMIC DNA]</scope>
    <source>
        <strain evidence="2 3">F0268</strain>
    </source>
</reference>
<keyword evidence="1" id="KW-1133">Transmembrane helix</keyword>
<keyword evidence="1" id="KW-0812">Transmembrane</keyword>
<dbReference type="Proteomes" id="UP000004121">
    <property type="component" value="Unassembled WGS sequence"/>
</dbReference>
<keyword evidence="3" id="KW-1185">Reference proteome</keyword>
<dbReference type="AlphaFoldDB" id="C2KX53"/>
<accession>C2KX53</accession>
<evidence type="ECO:0000313" key="3">
    <source>
        <dbReference type="Proteomes" id="UP000004121"/>
    </source>
</evidence>
<sequence length="48" mass="5761">MSLKQKLRNTNSFKVLYISILVLYFSFKLDIFISSDLSYSQFINKMKF</sequence>
<keyword evidence="1" id="KW-0472">Membrane</keyword>
<dbReference type="HOGENOM" id="CLU_3155602_0_0_9"/>
<name>C2KX53_9FIRM</name>
<gene>
    <name evidence="2" type="ORF">HMPREF6123_1072</name>
</gene>
<dbReference type="EMBL" id="ACKX01000105">
    <property type="protein sequence ID" value="EEJ51662.1"/>
    <property type="molecule type" value="Genomic_DNA"/>
</dbReference>
<dbReference type="STRING" id="585501.HMPREF6123_1072"/>
<evidence type="ECO:0000313" key="2">
    <source>
        <dbReference type="EMBL" id="EEJ51662.1"/>
    </source>
</evidence>
<evidence type="ECO:0000256" key="1">
    <source>
        <dbReference type="SAM" id="Phobius"/>
    </source>
</evidence>